<dbReference type="OrthoDB" id="8807260at2"/>
<dbReference type="SUPFAM" id="SSF55874">
    <property type="entry name" value="ATPase domain of HSP90 chaperone/DNA topoisomerase II/histidine kinase"/>
    <property type="match status" value="1"/>
</dbReference>
<accession>A0A1H0P160</accession>
<dbReference type="PROSITE" id="PS50109">
    <property type="entry name" value="HIS_KIN"/>
    <property type="match status" value="1"/>
</dbReference>
<evidence type="ECO:0000256" key="1">
    <source>
        <dbReference type="ARBA" id="ARBA00000085"/>
    </source>
</evidence>
<name>A0A1H0P160_9PSED</name>
<evidence type="ECO:0000256" key="4">
    <source>
        <dbReference type="ARBA" id="ARBA00022679"/>
    </source>
</evidence>
<keyword evidence="5" id="KW-0418">Kinase</keyword>
<dbReference type="RefSeq" id="WP_090183961.1">
    <property type="nucleotide sequence ID" value="NZ_LT629705.1"/>
</dbReference>
<evidence type="ECO:0000256" key="3">
    <source>
        <dbReference type="ARBA" id="ARBA00022553"/>
    </source>
</evidence>
<evidence type="ECO:0000256" key="2">
    <source>
        <dbReference type="ARBA" id="ARBA00012438"/>
    </source>
</evidence>
<evidence type="ECO:0000259" key="6">
    <source>
        <dbReference type="PROSITE" id="PS50109"/>
    </source>
</evidence>
<dbReference type="Gene3D" id="3.30.565.10">
    <property type="entry name" value="Histidine kinase-like ATPase, C-terminal domain"/>
    <property type="match status" value="1"/>
</dbReference>
<dbReference type="GO" id="GO:0007234">
    <property type="term" value="P:osmosensory signaling via phosphorelay pathway"/>
    <property type="evidence" value="ECO:0007669"/>
    <property type="project" value="TreeGrafter"/>
</dbReference>
<dbReference type="AlphaFoldDB" id="A0A1H0P160"/>
<dbReference type="Proteomes" id="UP000198827">
    <property type="component" value="Chromosome I"/>
</dbReference>
<dbReference type="InterPro" id="IPR005467">
    <property type="entry name" value="His_kinase_dom"/>
</dbReference>
<dbReference type="EC" id="2.7.13.3" evidence="2"/>
<feature type="domain" description="Histidine kinase" evidence="6">
    <location>
        <begin position="157"/>
        <end position="375"/>
    </location>
</feature>
<dbReference type="GO" id="GO:0000155">
    <property type="term" value="F:phosphorelay sensor kinase activity"/>
    <property type="evidence" value="ECO:0007669"/>
    <property type="project" value="InterPro"/>
</dbReference>
<dbReference type="PRINTS" id="PR00344">
    <property type="entry name" value="BCTRLSENSOR"/>
</dbReference>
<comment type="catalytic activity">
    <reaction evidence="1">
        <text>ATP + protein L-histidine = ADP + protein N-phospho-L-histidine.</text>
        <dbReference type="EC" id="2.7.13.3"/>
    </reaction>
</comment>
<evidence type="ECO:0000313" key="7">
    <source>
        <dbReference type="EMBL" id="SDO98694.1"/>
    </source>
</evidence>
<dbReference type="CDD" id="cd00082">
    <property type="entry name" value="HisKA"/>
    <property type="match status" value="1"/>
</dbReference>
<dbReference type="SMART" id="SM00387">
    <property type="entry name" value="HATPase_c"/>
    <property type="match status" value="1"/>
</dbReference>
<organism evidence="7 8">
    <name type="scientific">Pseudomonas arsenicoxydans</name>
    <dbReference type="NCBI Taxonomy" id="702115"/>
    <lineage>
        <taxon>Bacteria</taxon>
        <taxon>Pseudomonadati</taxon>
        <taxon>Pseudomonadota</taxon>
        <taxon>Gammaproteobacteria</taxon>
        <taxon>Pseudomonadales</taxon>
        <taxon>Pseudomonadaceae</taxon>
        <taxon>Pseudomonas</taxon>
    </lineage>
</organism>
<dbReference type="InterPro" id="IPR004358">
    <property type="entry name" value="Sig_transdc_His_kin-like_C"/>
</dbReference>
<dbReference type="PANTHER" id="PTHR42878">
    <property type="entry name" value="TWO-COMPONENT HISTIDINE KINASE"/>
    <property type="match status" value="1"/>
</dbReference>
<dbReference type="GO" id="GO:0000156">
    <property type="term" value="F:phosphorelay response regulator activity"/>
    <property type="evidence" value="ECO:0007669"/>
    <property type="project" value="TreeGrafter"/>
</dbReference>
<gene>
    <name evidence="7" type="ORF">SAMN04489798_4381</name>
</gene>
<dbReference type="Gene3D" id="1.10.287.130">
    <property type="match status" value="1"/>
</dbReference>
<dbReference type="CDD" id="cd00075">
    <property type="entry name" value="HATPase"/>
    <property type="match status" value="1"/>
</dbReference>
<reference evidence="7 8" key="1">
    <citation type="submission" date="2016-10" db="EMBL/GenBank/DDBJ databases">
        <authorList>
            <person name="de Groot N.N."/>
        </authorList>
    </citation>
    <scope>NUCLEOTIDE SEQUENCE [LARGE SCALE GENOMIC DNA]</scope>
    <source>
        <strain evidence="7 8">CECT 7543</strain>
    </source>
</reference>
<dbReference type="InterPro" id="IPR050351">
    <property type="entry name" value="BphY/WalK/GraS-like"/>
</dbReference>
<proteinExistence type="predicted"/>
<dbReference type="SMART" id="SM00388">
    <property type="entry name" value="HisKA"/>
    <property type="match status" value="1"/>
</dbReference>
<keyword evidence="3" id="KW-0597">Phosphoprotein</keyword>
<evidence type="ECO:0000256" key="5">
    <source>
        <dbReference type="ARBA" id="ARBA00022777"/>
    </source>
</evidence>
<dbReference type="SUPFAM" id="SSF47384">
    <property type="entry name" value="Homodimeric domain of signal transducing histidine kinase"/>
    <property type="match status" value="1"/>
</dbReference>
<dbReference type="InterPro" id="IPR036097">
    <property type="entry name" value="HisK_dim/P_sf"/>
</dbReference>
<dbReference type="PANTHER" id="PTHR42878:SF15">
    <property type="entry name" value="BACTERIOPHYTOCHROME"/>
    <property type="match status" value="1"/>
</dbReference>
<dbReference type="GO" id="GO:0030295">
    <property type="term" value="F:protein kinase activator activity"/>
    <property type="evidence" value="ECO:0007669"/>
    <property type="project" value="TreeGrafter"/>
</dbReference>
<dbReference type="InterPro" id="IPR003661">
    <property type="entry name" value="HisK_dim/P_dom"/>
</dbReference>
<dbReference type="Pfam" id="PF00512">
    <property type="entry name" value="HisKA"/>
    <property type="match status" value="1"/>
</dbReference>
<dbReference type="Pfam" id="PF02518">
    <property type="entry name" value="HATPase_c"/>
    <property type="match status" value="1"/>
</dbReference>
<protein>
    <recommendedName>
        <fullName evidence="2">histidine kinase</fullName>
        <ecNumber evidence="2">2.7.13.3</ecNumber>
    </recommendedName>
</protein>
<keyword evidence="4" id="KW-0808">Transferase</keyword>
<dbReference type="InterPro" id="IPR003594">
    <property type="entry name" value="HATPase_dom"/>
</dbReference>
<dbReference type="InterPro" id="IPR036890">
    <property type="entry name" value="HATPase_C_sf"/>
</dbReference>
<sequence>MRLYDFIDSSMEKILQTWEDFARSVETPMPDLDARGLRNHSEKILQAVAIDMRTAQSTCEQSEKAKGQRLQKSSESAAQTHAITRLVAGFSMDQMVSEYRALRSSVLSLWLAGETFEERYHVQDMIRFNEAIDQALVESIAAYGEEVESTRKIVLAVLGHDLRSPLGAVLMAGELIQHQEGLDTKGKMLANQVCISARRANNMVNDLLDLARCNLGTGIPVNFETAELNAICRSVVNEMRIGFPTAQIVLNEKDLVAGQYDPTRMAQVFTNLISNAIRHGDPSRPIYVTLSQRPKEVLFSVHNQGEPIPPEAMPHLFKPGGRYSSSAINEKGSSAGLGLGLFIAGEIVAGHGGTIDVESSVESGTAFHVSLPLGKRIIDQGGSSCSNTPSIG</sequence>
<dbReference type="EMBL" id="LT629705">
    <property type="protein sequence ID" value="SDO98694.1"/>
    <property type="molecule type" value="Genomic_DNA"/>
</dbReference>
<evidence type="ECO:0000313" key="8">
    <source>
        <dbReference type="Proteomes" id="UP000198827"/>
    </source>
</evidence>